<feature type="transmembrane region" description="Helical" evidence="1">
    <location>
        <begin position="109"/>
        <end position="129"/>
    </location>
</feature>
<feature type="transmembrane region" description="Helical" evidence="1">
    <location>
        <begin position="191"/>
        <end position="212"/>
    </location>
</feature>
<feature type="transmembrane region" description="Helical" evidence="1">
    <location>
        <begin position="224"/>
        <end position="249"/>
    </location>
</feature>
<sequence>MSAVNAQNLYLLEVESISSSLGSVLYGIYFVTAVLALFSLASQGKDFSSGRRFLIAHDIRSLGGLFQPKATQILILADAIFSKLNFFLSDLVIVWRAWSICDRTPSTHIIFLFCVCLSFGVVIADIILALESSLDLKMKFTLEYETSRIVLPLGLLLVNVIATSFIAFRAWKFHRALKYSAPEESGKIRHLTQVLLVMVESGCLYSVLWILVLLDILLKFSMEAAYLITTIIPHITGLYPCLIVLLVIFKKSRYEAINRTAWSTSPQESAMAYYP</sequence>
<keyword evidence="1" id="KW-1133">Transmembrane helix</keyword>
<evidence type="ECO:0000313" key="2">
    <source>
        <dbReference type="EMBL" id="KAE9390931.1"/>
    </source>
</evidence>
<name>A0A6A4GYS1_9AGAR</name>
<reference evidence="2" key="1">
    <citation type="journal article" date="2019" name="Environ. Microbiol.">
        <title>Fungal ecological strategies reflected in gene transcription - a case study of two litter decomposers.</title>
        <authorList>
            <person name="Barbi F."/>
            <person name="Kohler A."/>
            <person name="Barry K."/>
            <person name="Baskaran P."/>
            <person name="Daum C."/>
            <person name="Fauchery L."/>
            <person name="Ihrmark K."/>
            <person name="Kuo A."/>
            <person name="LaButti K."/>
            <person name="Lipzen A."/>
            <person name="Morin E."/>
            <person name="Grigoriev I.V."/>
            <person name="Henrissat B."/>
            <person name="Lindahl B."/>
            <person name="Martin F."/>
        </authorList>
    </citation>
    <scope>NUCLEOTIDE SEQUENCE</scope>
    <source>
        <strain evidence="2">JB14</strain>
    </source>
</reference>
<keyword evidence="1" id="KW-0812">Transmembrane</keyword>
<evidence type="ECO:0000313" key="3">
    <source>
        <dbReference type="Proteomes" id="UP000799118"/>
    </source>
</evidence>
<organism evidence="2 3">
    <name type="scientific">Gymnopus androsaceus JB14</name>
    <dbReference type="NCBI Taxonomy" id="1447944"/>
    <lineage>
        <taxon>Eukaryota</taxon>
        <taxon>Fungi</taxon>
        <taxon>Dikarya</taxon>
        <taxon>Basidiomycota</taxon>
        <taxon>Agaricomycotina</taxon>
        <taxon>Agaricomycetes</taxon>
        <taxon>Agaricomycetidae</taxon>
        <taxon>Agaricales</taxon>
        <taxon>Marasmiineae</taxon>
        <taxon>Omphalotaceae</taxon>
        <taxon>Gymnopus</taxon>
    </lineage>
</organism>
<accession>A0A6A4GYS1</accession>
<keyword evidence="3" id="KW-1185">Reference proteome</keyword>
<gene>
    <name evidence="2" type="ORF">BT96DRAFT_925621</name>
</gene>
<feature type="transmembrane region" description="Helical" evidence="1">
    <location>
        <begin position="20"/>
        <end position="42"/>
    </location>
</feature>
<proteinExistence type="predicted"/>
<dbReference type="EMBL" id="ML769641">
    <property type="protein sequence ID" value="KAE9390931.1"/>
    <property type="molecule type" value="Genomic_DNA"/>
</dbReference>
<dbReference type="OrthoDB" id="3174319at2759"/>
<feature type="transmembrane region" description="Helical" evidence="1">
    <location>
        <begin position="149"/>
        <end position="171"/>
    </location>
</feature>
<protein>
    <submittedName>
        <fullName evidence="2">Uncharacterized protein</fullName>
    </submittedName>
</protein>
<dbReference type="AlphaFoldDB" id="A0A6A4GYS1"/>
<dbReference type="Proteomes" id="UP000799118">
    <property type="component" value="Unassembled WGS sequence"/>
</dbReference>
<keyword evidence="1" id="KW-0472">Membrane</keyword>
<evidence type="ECO:0000256" key="1">
    <source>
        <dbReference type="SAM" id="Phobius"/>
    </source>
</evidence>